<sequence length="188" mass="21432">MAKRWDMNLIPLLVLAACCLYTVYVVLSQPLYVDGTEYARSFDVHHCIGFVVLTLTLGLYWIQKAYFKYAVLLLLGLWLSGISNYLPSSFGIGMGFGEASISLQLVALVFVVAYYIINRERANKKVVELTAVKPDSAKARRIREEEVEQFEQKFQAYSIERLRLIVEEKKLVSNAVEAAQKLLTERIK</sequence>
<feature type="transmembrane region" description="Helical" evidence="1">
    <location>
        <begin position="44"/>
        <end position="62"/>
    </location>
</feature>
<organism evidence="2 3">
    <name type="scientific">Hymenobacter lucidus</name>
    <dbReference type="NCBI Taxonomy" id="2880930"/>
    <lineage>
        <taxon>Bacteria</taxon>
        <taxon>Pseudomonadati</taxon>
        <taxon>Bacteroidota</taxon>
        <taxon>Cytophagia</taxon>
        <taxon>Cytophagales</taxon>
        <taxon>Hymenobacteraceae</taxon>
        <taxon>Hymenobacter</taxon>
    </lineage>
</organism>
<gene>
    <name evidence="2" type="ORF">LGH74_24615</name>
</gene>
<proteinExistence type="predicted"/>
<reference evidence="2" key="1">
    <citation type="submission" date="2021-10" db="EMBL/GenBank/DDBJ databases">
        <authorList>
            <person name="Dean J.D."/>
            <person name="Kim M.K."/>
            <person name="Newey C.N."/>
            <person name="Stoker T.S."/>
            <person name="Thompson D.W."/>
            <person name="Grose J.H."/>
        </authorList>
    </citation>
    <scope>NUCLEOTIDE SEQUENCE</scope>
    <source>
        <strain evidence="2">BT178</strain>
    </source>
</reference>
<evidence type="ECO:0000313" key="2">
    <source>
        <dbReference type="EMBL" id="MCB2411194.1"/>
    </source>
</evidence>
<comment type="caution">
    <text evidence="2">The sequence shown here is derived from an EMBL/GenBank/DDBJ whole genome shotgun (WGS) entry which is preliminary data.</text>
</comment>
<keyword evidence="1" id="KW-1133">Transmembrane helix</keyword>
<evidence type="ECO:0000313" key="3">
    <source>
        <dbReference type="Proteomes" id="UP001165296"/>
    </source>
</evidence>
<dbReference type="Proteomes" id="UP001165296">
    <property type="component" value="Unassembled WGS sequence"/>
</dbReference>
<keyword evidence="1" id="KW-0812">Transmembrane</keyword>
<keyword evidence="1" id="KW-0472">Membrane</keyword>
<dbReference type="RefSeq" id="WP_226180817.1">
    <property type="nucleotide sequence ID" value="NZ_JAJADR010000016.1"/>
</dbReference>
<protein>
    <submittedName>
        <fullName evidence="2">Uncharacterized protein</fullName>
    </submittedName>
</protein>
<feature type="transmembrane region" description="Helical" evidence="1">
    <location>
        <begin position="69"/>
        <end position="87"/>
    </location>
</feature>
<accession>A0ABS8AZK6</accession>
<name>A0ABS8AZK6_9BACT</name>
<dbReference type="PROSITE" id="PS51257">
    <property type="entry name" value="PROKAR_LIPOPROTEIN"/>
    <property type="match status" value="1"/>
</dbReference>
<feature type="transmembrane region" description="Helical" evidence="1">
    <location>
        <begin position="99"/>
        <end position="117"/>
    </location>
</feature>
<evidence type="ECO:0000256" key="1">
    <source>
        <dbReference type="SAM" id="Phobius"/>
    </source>
</evidence>
<dbReference type="EMBL" id="JAJADR010000016">
    <property type="protein sequence ID" value="MCB2411194.1"/>
    <property type="molecule type" value="Genomic_DNA"/>
</dbReference>
<keyword evidence="3" id="KW-1185">Reference proteome</keyword>